<feature type="transmembrane region" description="Helical" evidence="1">
    <location>
        <begin position="111"/>
        <end position="131"/>
    </location>
</feature>
<feature type="transmembrane region" description="Helical" evidence="1">
    <location>
        <begin position="80"/>
        <end position="99"/>
    </location>
</feature>
<geneLocation type="mitochondrion" evidence="2"/>
<keyword evidence="1" id="KW-0812">Transmembrane</keyword>
<dbReference type="AlphaFoldDB" id="A0A516IAD1"/>
<accession>A0A516IAD1</accession>
<proteinExistence type="predicted"/>
<reference evidence="2" key="1">
    <citation type="submission" date="2019-01" db="EMBL/GenBank/DDBJ databases">
        <title>The complete mitochondrial genome of Tracheophilus cymbius, the first representative of the family Cyclocoelidae.</title>
        <authorList>
            <person name="Li Y."/>
            <person name="Wang C.R."/>
            <person name="Chang Q.C."/>
        </authorList>
    </citation>
    <scope>NUCLEOTIDE SEQUENCE</scope>
</reference>
<keyword evidence="1" id="KW-1133">Transmembrane helix</keyword>
<keyword evidence="2" id="KW-0496">Mitochondrion</keyword>
<protein>
    <submittedName>
        <fullName evidence="2">NADH dehydrogenase subunit 2</fullName>
    </submittedName>
</protein>
<feature type="transmembrane region" description="Helical" evidence="1">
    <location>
        <begin position="190"/>
        <end position="209"/>
    </location>
</feature>
<evidence type="ECO:0000256" key="1">
    <source>
        <dbReference type="SAM" id="Phobius"/>
    </source>
</evidence>
<feature type="transmembrane region" description="Helical" evidence="1">
    <location>
        <begin position="28"/>
        <end position="48"/>
    </location>
</feature>
<feature type="transmembrane region" description="Helical" evidence="1">
    <location>
        <begin position="55"/>
        <end position="74"/>
    </location>
</feature>
<feature type="transmembrane region" description="Helical" evidence="1">
    <location>
        <begin position="221"/>
        <end position="238"/>
    </location>
</feature>
<dbReference type="CTD" id="4536"/>
<dbReference type="RefSeq" id="YP_009681606.1">
    <property type="nucleotide sequence ID" value="NC_044135.1"/>
</dbReference>
<feature type="transmembrane region" description="Helical" evidence="1">
    <location>
        <begin position="137"/>
        <end position="158"/>
    </location>
</feature>
<organism evidence="2">
    <name type="scientific">Tracheophilus cymbius</name>
    <dbReference type="NCBI Taxonomy" id="2502951"/>
    <lineage>
        <taxon>Eukaryota</taxon>
        <taxon>Metazoa</taxon>
        <taxon>Spiralia</taxon>
        <taxon>Lophotrochozoa</taxon>
        <taxon>Platyhelminthes</taxon>
        <taxon>Trematoda</taxon>
        <taxon>Digenea</taxon>
        <taxon>Plagiorchiida</taxon>
        <taxon>Echinostomata</taxon>
        <taxon>Echinostomatoidea</taxon>
        <taxon>Cyclocoelidae</taxon>
        <taxon>Tracheophilus</taxon>
    </lineage>
</organism>
<sequence length="292" mass="32892">MRGVVLLFLSLLGLVVFSSLLFFSNSLSFFWLFLELSGLCVVPCFFLLGGGSCVFSGLFSYIVVSSISSSLILCGLLEELLLFLLLFGFFIKFGLFPFLGWVYSVGLNSNWIVLWALSTFLKVPIFCFPFFLNSGGFFLVDVLSCLSFLVLSFLFWVYSYSWFHCWCHMMLSSSVCLVVMSGVLSSDVLFYVFFVYLIWASMVICFFYSMGCDGSSGLSGVSAYFFFVVLLVSVPFSFSIFYKILMAVSMLSCSLLVLFFWAVYCVSEQFYLLKFLVSCFLPKSEVGVFSGI</sequence>
<dbReference type="GeneID" id="41039512"/>
<feature type="transmembrane region" description="Helical" evidence="1">
    <location>
        <begin position="244"/>
        <end position="266"/>
    </location>
</feature>
<name>A0A516IAD1_9TREM</name>
<dbReference type="EMBL" id="MK355447">
    <property type="protein sequence ID" value="QDP13013.1"/>
    <property type="molecule type" value="Genomic_DNA"/>
</dbReference>
<gene>
    <name evidence="2" type="primary">ND2</name>
</gene>
<evidence type="ECO:0000313" key="2">
    <source>
        <dbReference type="EMBL" id="QDP13013.1"/>
    </source>
</evidence>
<feature type="transmembrane region" description="Helical" evidence="1">
    <location>
        <begin position="165"/>
        <end position="184"/>
    </location>
</feature>
<keyword evidence="1" id="KW-0472">Membrane</keyword>